<evidence type="ECO:0000313" key="3">
    <source>
        <dbReference type="Proteomes" id="UP000653002"/>
    </source>
</evidence>
<dbReference type="AlphaFoldDB" id="A0A8I0H2A8"/>
<evidence type="ECO:0000313" key="2">
    <source>
        <dbReference type="EMBL" id="MBD4338944.1"/>
    </source>
</evidence>
<proteinExistence type="predicted"/>
<dbReference type="Proteomes" id="UP000653002">
    <property type="component" value="Unassembled WGS sequence"/>
</dbReference>
<keyword evidence="1" id="KW-0812">Transmembrane</keyword>
<protein>
    <submittedName>
        <fullName evidence="2">ABC transporter</fullName>
    </submittedName>
</protein>
<accession>A0A8I0H2A8</accession>
<name>A0A8I0H2A8_XANCI</name>
<feature type="non-terminal residue" evidence="2">
    <location>
        <position position="1"/>
    </location>
</feature>
<reference evidence="2" key="1">
    <citation type="submission" date="2020-01" db="EMBL/GenBank/DDBJ databases">
        <authorList>
            <person name="Richard D."/>
        </authorList>
    </citation>
    <scope>NUCLEOTIDE SEQUENCE</scope>
    <source>
        <strain evidence="2">JP541</strain>
    </source>
</reference>
<sequence>TGFNSVLGALALFQPFTDFLGGMFSVTGIVYYLSVAGLFLFLTGQALERRRWN</sequence>
<keyword evidence="1" id="KW-1133">Transmembrane helix</keyword>
<keyword evidence="1" id="KW-0472">Membrane</keyword>
<dbReference type="EMBL" id="JAABFR010001856">
    <property type="protein sequence ID" value="MBD4338944.1"/>
    <property type="molecule type" value="Genomic_DNA"/>
</dbReference>
<gene>
    <name evidence="2" type="ORF">GUH15_23400</name>
</gene>
<feature type="transmembrane region" description="Helical" evidence="1">
    <location>
        <begin position="20"/>
        <end position="42"/>
    </location>
</feature>
<evidence type="ECO:0000256" key="1">
    <source>
        <dbReference type="SAM" id="Phobius"/>
    </source>
</evidence>
<organism evidence="2 3">
    <name type="scientific">Xanthomonas citri pv. citri</name>
    <dbReference type="NCBI Taxonomy" id="611301"/>
    <lineage>
        <taxon>Bacteria</taxon>
        <taxon>Pseudomonadati</taxon>
        <taxon>Pseudomonadota</taxon>
        <taxon>Gammaproteobacteria</taxon>
        <taxon>Lysobacterales</taxon>
        <taxon>Lysobacteraceae</taxon>
        <taxon>Xanthomonas</taxon>
    </lineage>
</organism>
<comment type="caution">
    <text evidence="2">The sequence shown here is derived from an EMBL/GenBank/DDBJ whole genome shotgun (WGS) entry which is preliminary data.</text>
</comment>